<keyword evidence="3" id="KW-0238">DNA-binding</keyword>
<feature type="modified residue" description="4-aspartylphosphate" evidence="1">
    <location>
        <position position="60"/>
    </location>
</feature>
<evidence type="ECO:0000259" key="2">
    <source>
        <dbReference type="PROSITE" id="PS50110"/>
    </source>
</evidence>
<sequence>MKTSLTSLEDILLLEDDALISLDTEDMLLSLGAGRVHVAHSLDEAEGIIARQKLDAAVLDLVIGAARSEDLARRLVEQSMPVIFASGYGDVGAIAEGLEHVPTVRKPYSAQALEAALAAAFSGYKMN</sequence>
<evidence type="ECO:0000313" key="3">
    <source>
        <dbReference type="EMBL" id="MBB5222698.1"/>
    </source>
</evidence>
<dbReference type="SUPFAM" id="SSF52172">
    <property type="entry name" value="CheY-like"/>
    <property type="match status" value="1"/>
</dbReference>
<reference evidence="3 4" key="1">
    <citation type="submission" date="2020-08" db="EMBL/GenBank/DDBJ databases">
        <title>Genomic Encyclopedia of Type Strains, Phase IV (KMG-IV): sequencing the most valuable type-strain genomes for metagenomic binning, comparative biology and taxonomic classification.</title>
        <authorList>
            <person name="Goeker M."/>
        </authorList>
    </citation>
    <scope>NUCLEOTIDE SEQUENCE [LARGE SCALE GENOMIC DNA]</scope>
    <source>
        <strain evidence="3 4">DSM 101730</strain>
    </source>
</reference>
<keyword evidence="4" id="KW-1185">Reference proteome</keyword>
<dbReference type="InterPro" id="IPR011006">
    <property type="entry name" value="CheY-like_superfamily"/>
</dbReference>
<accession>A0A840SQG5</accession>
<name>A0A840SQG5_9RHOB</name>
<organism evidence="3 4">
    <name type="scientific">Amaricoccus macauensis</name>
    <dbReference type="NCBI Taxonomy" id="57001"/>
    <lineage>
        <taxon>Bacteria</taxon>
        <taxon>Pseudomonadati</taxon>
        <taxon>Pseudomonadota</taxon>
        <taxon>Alphaproteobacteria</taxon>
        <taxon>Rhodobacterales</taxon>
        <taxon>Paracoccaceae</taxon>
        <taxon>Amaricoccus</taxon>
    </lineage>
</organism>
<keyword evidence="1" id="KW-0597">Phosphoprotein</keyword>
<dbReference type="Gene3D" id="3.40.50.2300">
    <property type="match status" value="1"/>
</dbReference>
<evidence type="ECO:0000256" key="1">
    <source>
        <dbReference type="PROSITE-ProRule" id="PRU00169"/>
    </source>
</evidence>
<dbReference type="Proteomes" id="UP000549457">
    <property type="component" value="Unassembled WGS sequence"/>
</dbReference>
<dbReference type="PROSITE" id="PS50110">
    <property type="entry name" value="RESPONSE_REGULATORY"/>
    <property type="match status" value="1"/>
</dbReference>
<dbReference type="InterPro" id="IPR001789">
    <property type="entry name" value="Sig_transdc_resp-reg_receiver"/>
</dbReference>
<dbReference type="RefSeq" id="WP_184149966.1">
    <property type="nucleotide sequence ID" value="NZ_JACHFM010000002.1"/>
</dbReference>
<evidence type="ECO:0000313" key="4">
    <source>
        <dbReference type="Proteomes" id="UP000549457"/>
    </source>
</evidence>
<comment type="caution">
    <text evidence="3">The sequence shown here is derived from an EMBL/GenBank/DDBJ whole genome shotgun (WGS) entry which is preliminary data.</text>
</comment>
<proteinExistence type="predicted"/>
<feature type="domain" description="Response regulatory" evidence="2">
    <location>
        <begin position="10"/>
        <end position="121"/>
    </location>
</feature>
<dbReference type="GO" id="GO:0003677">
    <property type="term" value="F:DNA binding"/>
    <property type="evidence" value="ECO:0007669"/>
    <property type="project" value="UniProtKB-KW"/>
</dbReference>
<gene>
    <name evidence="3" type="ORF">HNP73_002634</name>
</gene>
<dbReference type="SMART" id="SM00448">
    <property type="entry name" value="REC"/>
    <property type="match status" value="1"/>
</dbReference>
<protein>
    <submittedName>
        <fullName evidence="3">DNA-binding NtrC family response regulator</fullName>
    </submittedName>
</protein>
<dbReference type="EMBL" id="JACHFM010000002">
    <property type="protein sequence ID" value="MBB5222698.1"/>
    <property type="molecule type" value="Genomic_DNA"/>
</dbReference>
<dbReference type="GO" id="GO:0000160">
    <property type="term" value="P:phosphorelay signal transduction system"/>
    <property type="evidence" value="ECO:0007669"/>
    <property type="project" value="InterPro"/>
</dbReference>
<dbReference type="AlphaFoldDB" id="A0A840SQG5"/>
<dbReference type="Pfam" id="PF00072">
    <property type="entry name" value="Response_reg"/>
    <property type="match status" value="1"/>
</dbReference>